<protein>
    <submittedName>
        <fullName evidence="1">Uncharacterized protein</fullName>
    </submittedName>
</protein>
<sequence>MPPGLPASGARLGSSPRSVRVLLLSRVPELATCSQLVAPWTVAPFNWMFATPPSTPTAVPAVLAMLPPLMTALCVPVSLVSSRPMDPAPLTPTALPVAA</sequence>
<reference evidence="1 2" key="1">
    <citation type="submission" date="2024-05" db="EMBL/GenBank/DDBJ databases">
        <title>Achromobacter denitrificans. BP1, complete genome.</title>
        <authorList>
            <person name="Zhang B."/>
        </authorList>
    </citation>
    <scope>NUCLEOTIDE SEQUENCE [LARGE SCALE GENOMIC DNA]</scope>
    <source>
        <strain evidence="1 2">BP1</strain>
    </source>
</reference>
<gene>
    <name evidence="1" type="ORF">AAIK43_11435</name>
</gene>
<keyword evidence="2" id="KW-1185">Reference proteome</keyword>
<dbReference type="Proteomes" id="UP001446337">
    <property type="component" value="Chromosome"/>
</dbReference>
<dbReference type="RefSeq" id="WP_343499449.1">
    <property type="nucleotide sequence ID" value="NZ_CP154792.1"/>
</dbReference>
<dbReference type="EMBL" id="CP154792">
    <property type="protein sequence ID" value="XAN18627.1"/>
    <property type="molecule type" value="Genomic_DNA"/>
</dbReference>
<accession>A0ABZ3G9E6</accession>
<evidence type="ECO:0000313" key="2">
    <source>
        <dbReference type="Proteomes" id="UP001446337"/>
    </source>
</evidence>
<organism evidence="1 2">
    <name type="scientific">Achromobacter denitrificans</name>
    <name type="common">Alcaligenes denitrificans</name>
    <dbReference type="NCBI Taxonomy" id="32002"/>
    <lineage>
        <taxon>Bacteria</taxon>
        <taxon>Pseudomonadati</taxon>
        <taxon>Pseudomonadota</taxon>
        <taxon>Betaproteobacteria</taxon>
        <taxon>Burkholderiales</taxon>
        <taxon>Alcaligenaceae</taxon>
        <taxon>Achromobacter</taxon>
    </lineage>
</organism>
<name>A0ABZ3G9E6_ACHDE</name>
<proteinExistence type="predicted"/>
<evidence type="ECO:0000313" key="1">
    <source>
        <dbReference type="EMBL" id="XAN18627.1"/>
    </source>
</evidence>